<dbReference type="InterPro" id="IPR011722">
    <property type="entry name" value="Hemimethylated_DNA-bd_dom"/>
</dbReference>
<dbReference type="NCBIfam" id="TIGR02097">
    <property type="entry name" value="yccV"/>
    <property type="match status" value="1"/>
</dbReference>
<dbReference type="STRING" id="1448321.A0A317USJ4"/>
<dbReference type="PANTHER" id="PTHR31350">
    <property type="entry name" value="SI:DKEY-261L7.2"/>
    <property type="match status" value="1"/>
</dbReference>
<accession>A0A317USJ4</accession>
<organism evidence="2 3">
    <name type="scientific">Aspergillus heteromorphus CBS 117.55</name>
    <dbReference type="NCBI Taxonomy" id="1448321"/>
    <lineage>
        <taxon>Eukaryota</taxon>
        <taxon>Fungi</taxon>
        <taxon>Dikarya</taxon>
        <taxon>Ascomycota</taxon>
        <taxon>Pezizomycotina</taxon>
        <taxon>Eurotiomycetes</taxon>
        <taxon>Eurotiomycetidae</taxon>
        <taxon>Eurotiales</taxon>
        <taxon>Aspergillaceae</taxon>
        <taxon>Aspergillus</taxon>
        <taxon>Aspergillus subgen. Circumdati</taxon>
    </lineage>
</organism>
<dbReference type="OrthoDB" id="28868at2759"/>
<sequence length="600" mass="69256">MVPYLDCFPEELLRHIIRYCQPYSTTALEQTARRFREVTNEPLLWRYYCLSDFKYWAQEHEFPKKVAGPVLSVNWKSLYKSKHLRYRATCRSLDGILATQTRRLDKIQTIIDLGYDAKDALLQNFSVHPEVEDYLARRYYAEALLTSLHRSVAVREWARLKNGEELALDRLLGAFDLFIPKSGLKSLDEISDRLDGISMLMNLAYPAIDRLTTRDKARAVASFLRVNNLTGIEPDKEYHCLEHNFLGIALSDPRHNSLPLVSATIYCYVAQRVGIDARPCGFPFHVHVIVLPPSGCDVDGNILEAGRQGTPMYMDPFRSDLDTPVADLEYQLAFLGTSPTEQANFLGVSQPLEIVLRCSKNILNSLRHLAQISHKELTSVDVIGAKYAAIWSSMLLSYGTRPTEFRHNLQWLIELLNTEFPLDIHLVEQYVIPLIHGLPEYQDILQSLHAMRGMDEIPRRVKRRSSQVSEIKYKVGQVFRHRRYGYRAVITGWDVECGAGEERIRRMDIDYLKGGRHQNFYHVLYVLLGFCFGYVFDADLVSSVEDRSIRYVAEENIEHMEPELSDIPLALVFVAGKYFKRWDELTKTFVSNIQDEYPER</sequence>
<evidence type="ECO:0000259" key="1">
    <source>
        <dbReference type="PROSITE" id="PS50181"/>
    </source>
</evidence>
<evidence type="ECO:0000313" key="3">
    <source>
        <dbReference type="Proteomes" id="UP000247233"/>
    </source>
</evidence>
<dbReference type="GeneID" id="37061993"/>
<dbReference type="Gene3D" id="2.30.30.390">
    <property type="entry name" value="Hemimethylated DNA-binding domain"/>
    <property type="match status" value="1"/>
</dbReference>
<dbReference type="Gene3D" id="1.20.1280.50">
    <property type="match status" value="1"/>
</dbReference>
<dbReference type="PANTHER" id="PTHR31350:SF27">
    <property type="entry name" value="HEMIMETHYLATED DNA-BINDING DOMAIN-CONTAINING PROTEIN"/>
    <property type="match status" value="1"/>
</dbReference>
<name>A0A317USJ4_9EURO</name>
<dbReference type="PROSITE" id="PS50181">
    <property type="entry name" value="FBOX"/>
    <property type="match status" value="1"/>
</dbReference>
<dbReference type="Pfam" id="PF08755">
    <property type="entry name" value="YccV-like"/>
    <property type="match status" value="1"/>
</dbReference>
<dbReference type="RefSeq" id="XP_025394393.1">
    <property type="nucleotide sequence ID" value="XM_025539756.1"/>
</dbReference>
<dbReference type="VEuPathDB" id="FungiDB:BO70DRAFT_302573"/>
<dbReference type="SMART" id="SM00992">
    <property type="entry name" value="YccV-like"/>
    <property type="match status" value="1"/>
</dbReference>
<dbReference type="InterPro" id="IPR036047">
    <property type="entry name" value="F-box-like_dom_sf"/>
</dbReference>
<dbReference type="InterPro" id="IPR036623">
    <property type="entry name" value="Hemimethylated_DNA-bd_sf"/>
</dbReference>
<dbReference type="SUPFAM" id="SSF81383">
    <property type="entry name" value="F-box domain"/>
    <property type="match status" value="1"/>
</dbReference>
<dbReference type="Proteomes" id="UP000247233">
    <property type="component" value="Unassembled WGS sequence"/>
</dbReference>
<dbReference type="GO" id="GO:0003677">
    <property type="term" value="F:DNA binding"/>
    <property type="evidence" value="ECO:0007669"/>
    <property type="project" value="InterPro"/>
</dbReference>
<protein>
    <submittedName>
        <fullName evidence="2">YccV-like-domain-containing protein</fullName>
    </submittedName>
</protein>
<evidence type="ECO:0000313" key="2">
    <source>
        <dbReference type="EMBL" id="PWY65023.1"/>
    </source>
</evidence>
<proteinExistence type="predicted"/>
<reference evidence="2 3" key="1">
    <citation type="submission" date="2016-12" db="EMBL/GenBank/DDBJ databases">
        <title>The genomes of Aspergillus section Nigri reveals drivers in fungal speciation.</title>
        <authorList>
            <consortium name="DOE Joint Genome Institute"/>
            <person name="Vesth T.C."/>
            <person name="Nybo J."/>
            <person name="Theobald S."/>
            <person name="Brandl J."/>
            <person name="Frisvad J.C."/>
            <person name="Nielsen K.F."/>
            <person name="Lyhne E.K."/>
            <person name="Kogle M.E."/>
            <person name="Kuo A."/>
            <person name="Riley R."/>
            <person name="Clum A."/>
            <person name="Nolan M."/>
            <person name="Lipzen A."/>
            <person name="Salamov A."/>
            <person name="Henrissat B."/>
            <person name="Wiebenga A."/>
            <person name="De Vries R.P."/>
            <person name="Grigoriev I.V."/>
            <person name="Mortensen U.H."/>
            <person name="Andersen M.R."/>
            <person name="Baker S.E."/>
        </authorList>
    </citation>
    <scope>NUCLEOTIDE SEQUENCE [LARGE SCALE GENOMIC DNA]</scope>
    <source>
        <strain evidence="2 3">CBS 117.55</strain>
    </source>
</reference>
<dbReference type="SUPFAM" id="SSF141255">
    <property type="entry name" value="YccV-like"/>
    <property type="match status" value="1"/>
</dbReference>
<dbReference type="InterPro" id="IPR001810">
    <property type="entry name" value="F-box_dom"/>
</dbReference>
<dbReference type="Pfam" id="PF12937">
    <property type="entry name" value="F-box-like"/>
    <property type="match status" value="1"/>
</dbReference>
<feature type="domain" description="F-box" evidence="1">
    <location>
        <begin position="2"/>
        <end position="48"/>
    </location>
</feature>
<gene>
    <name evidence="2" type="ORF">BO70DRAFT_302573</name>
</gene>
<dbReference type="AlphaFoldDB" id="A0A317USJ4"/>
<dbReference type="Pfam" id="PF13369">
    <property type="entry name" value="Transglut_core2"/>
    <property type="match status" value="1"/>
</dbReference>
<comment type="caution">
    <text evidence="2">The sequence shown here is derived from an EMBL/GenBank/DDBJ whole genome shotgun (WGS) entry which is preliminary data.</text>
</comment>
<dbReference type="EMBL" id="MSFL01000054">
    <property type="protein sequence ID" value="PWY65023.1"/>
    <property type="molecule type" value="Genomic_DNA"/>
</dbReference>
<dbReference type="InterPro" id="IPR032698">
    <property type="entry name" value="SirB1_N"/>
</dbReference>
<keyword evidence="3" id="KW-1185">Reference proteome</keyword>